<keyword evidence="7" id="KW-0255">Endonuclease</keyword>
<dbReference type="InterPro" id="IPR004843">
    <property type="entry name" value="Calcineurin-like_PHP"/>
</dbReference>
<comment type="function">
    <text evidence="7">SbcCD cleaves DNA hairpin structures. These structures can inhibit DNA replication and are intermediates in certain DNA recombination reactions. The complex acts as a 3'-&gt;5' double strand exonuclease that can open hairpins. It also has a 5' single-strand endonuclease activity.</text>
</comment>
<keyword evidence="7" id="KW-0233">DNA recombination</keyword>
<keyword evidence="4 7" id="KW-0540">Nuclease</keyword>
<dbReference type="InterPro" id="IPR004593">
    <property type="entry name" value="SbcD"/>
</dbReference>
<dbReference type="Pfam" id="PF00149">
    <property type="entry name" value="Metallophos"/>
    <property type="match status" value="1"/>
</dbReference>
<feature type="domain" description="Calcineurin-like phosphoesterase" evidence="8">
    <location>
        <begin position="1"/>
        <end position="213"/>
    </location>
</feature>
<gene>
    <name evidence="7" type="primary">sbcD</name>
    <name evidence="10" type="ORF">H5975_02335</name>
</gene>
<evidence type="ECO:0000256" key="6">
    <source>
        <dbReference type="ARBA" id="ARBA00022839"/>
    </source>
</evidence>
<evidence type="ECO:0000256" key="5">
    <source>
        <dbReference type="ARBA" id="ARBA00022801"/>
    </source>
</evidence>
<dbReference type="InterPro" id="IPR029052">
    <property type="entry name" value="Metallo-depent_PP-like"/>
</dbReference>
<evidence type="ECO:0000256" key="7">
    <source>
        <dbReference type="RuleBase" id="RU363069"/>
    </source>
</evidence>
<feature type="domain" description="Nuclease SbcCD subunit D C-terminal" evidence="9">
    <location>
        <begin position="262"/>
        <end position="348"/>
    </location>
</feature>
<evidence type="ECO:0000259" key="8">
    <source>
        <dbReference type="Pfam" id="PF00149"/>
    </source>
</evidence>
<dbReference type="Proteomes" id="UP000785625">
    <property type="component" value="Unassembled WGS sequence"/>
</dbReference>
<evidence type="ECO:0000313" key="11">
    <source>
        <dbReference type="Proteomes" id="UP000785625"/>
    </source>
</evidence>
<dbReference type="Gene3D" id="3.60.21.10">
    <property type="match status" value="1"/>
</dbReference>
<evidence type="ECO:0000256" key="3">
    <source>
        <dbReference type="ARBA" id="ARBA00013365"/>
    </source>
</evidence>
<keyword evidence="6 7" id="KW-0269">Exonuclease</keyword>
<dbReference type="NCBIfam" id="TIGR00619">
    <property type="entry name" value="sbcd"/>
    <property type="match status" value="1"/>
</dbReference>
<dbReference type="InterPro" id="IPR050535">
    <property type="entry name" value="DNA_Repair-Maintenance_Comp"/>
</dbReference>
<keyword evidence="5 7" id="KW-0378">Hydrolase</keyword>
<organism evidence="10 11">
    <name type="scientific">Limosilactobacillus coleohominis</name>
    <dbReference type="NCBI Taxonomy" id="181675"/>
    <lineage>
        <taxon>Bacteria</taxon>
        <taxon>Bacillati</taxon>
        <taxon>Bacillota</taxon>
        <taxon>Bacilli</taxon>
        <taxon>Lactobacillales</taxon>
        <taxon>Lactobacillaceae</taxon>
        <taxon>Limosilactobacillus</taxon>
    </lineage>
</organism>
<dbReference type="InterPro" id="IPR041796">
    <property type="entry name" value="Mre11_N"/>
</dbReference>
<reference evidence="10 11" key="1">
    <citation type="journal article" date="2021" name="Sci. Rep.">
        <title>The distribution of antibiotic resistance genes in chicken gut microbiota commensals.</title>
        <authorList>
            <person name="Juricova H."/>
            <person name="Matiasovicova J."/>
            <person name="Kubasova T."/>
            <person name="Cejkova D."/>
            <person name="Rychlik I."/>
        </authorList>
    </citation>
    <scope>NUCLEOTIDE SEQUENCE [LARGE SCALE GENOMIC DNA]</scope>
    <source>
        <strain evidence="10 11">An574</strain>
    </source>
</reference>
<dbReference type="GO" id="GO:0004527">
    <property type="term" value="F:exonuclease activity"/>
    <property type="evidence" value="ECO:0007669"/>
    <property type="project" value="UniProtKB-KW"/>
</dbReference>
<evidence type="ECO:0000313" key="10">
    <source>
        <dbReference type="EMBL" id="MBM6940338.1"/>
    </source>
</evidence>
<comment type="caution">
    <text evidence="10">The sequence shown here is derived from an EMBL/GenBank/DDBJ whole genome shotgun (WGS) entry which is preliminary data.</text>
</comment>
<dbReference type="SUPFAM" id="SSF56300">
    <property type="entry name" value="Metallo-dependent phosphatases"/>
    <property type="match status" value="1"/>
</dbReference>
<evidence type="ECO:0000256" key="2">
    <source>
        <dbReference type="ARBA" id="ARBA00011322"/>
    </source>
</evidence>
<evidence type="ECO:0000256" key="4">
    <source>
        <dbReference type="ARBA" id="ARBA00022722"/>
    </source>
</evidence>
<keyword evidence="7" id="KW-0235">DNA replication</keyword>
<keyword evidence="11" id="KW-1185">Reference proteome</keyword>
<dbReference type="PANTHER" id="PTHR30337">
    <property type="entry name" value="COMPONENT OF ATP-DEPENDENT DSDNA EXONUCLEASE"/>
    <property type="match status" value="1"/>
</dbReference>
<comment type="similarity">
    <text evidence="1 7">Belongs to the SbcD family.</text>
</comment>
<dbReference type="PANTHER" id="PTHR30337:SF0">
    <property type="entry name" value="NUCLEASE SBCCD SUBUNIT D"/>
    <property type="match status" value="1"/>
</dbReference>
<protein>
    <recommendedName>
        <fullName evidence="3 7">Nuclease SbcCD subunit D</fullName>
    </recommendedName>
</protein>
<proteinExistence type="inferred from homology"/>
<comment type="subunit">
    <text evidence="2 7">Heterodimer of SbcC and SbcD.</text>
</comment>
<name>A0ABS2GXE2_9LACO</name>
<sequence>MRFLHTGDWHIGKNLAGYNLLADQHATFQEIRKIAQDKQVDAVVIAGDLYDRTIPGEAAIQELTKELATLNIKEHLPVLAISGNHDSATRLGIGHQWFVNNDFYLNTNFSDAFHPINIKDTQFFLLPFFGLQEVRNYFADDHIQNINTAMQKIVTKMKESFDPQSQHVLVAHFFAAGSKRTAESETMIEVGGLSAVNTDILKDFEYVALGHLHNKNALHEERVRYSGSPMKLSVSEAPMEKGVWIVDTDPFEIQWVPLKPVHDIHVLEDSMDTLTNEQFAKNYAKDDYYAIKLTDREIIPDVMNRLRQYYPQILSLSRKYGFSDPKRHQQSTKTQLSPDKLFEDFFQQTIGTEMSAEQEKIMRKTLEEVMKEND</sequence>
<dbReference type="CDD" id="cd00840">
    <property type="entry name" value="MPP_Mre11_N"/>
    <property type="match status" value="1"/>
</dbReference>
<evidence type="ECO:0000256" key="1">
    <source>
        <dbReference type="ARBA" id="ARBA00010555"/>
    </source>
</evidence>
<dbReference type="InterPro" id="IPR026843">
    <property type="entry name" value="SbcD_C"/>
</dbReference>
<dbReference type="Pfam" id="PF12320">
    <property type="entry name" value="SbcD_C"/>
    <property type="match status" value="1"/>
</dbReference>
<evidence type="ECO:0000259" key="9">
    <source>
        <dbReference type="Pfam" id="PF12320"/>
    </source>
</evidence>
<dbReference type="EMBL" id="JACJKU010000013">
    <property type="protein sequence ID" value="MBM6940338.1"/>
    <property type="molecule type" value="Genomic_DNA"/>
</dbReference>
<accession>A0ABS2GXE2</accession>
<dbReference type="RefSeq" id="WP_204784721.1">
    <property type="nucleotide sequence ID" value="NZ_JACJKU010000013.1"/>
</dbReference>